<dbReference type="RefSeq" id="WP_022791048.1">
    <property type="nucleotide sequence ID" value="NZ_ATUU01000001.1"/>
</dbReference>
<name>A0A0R2FYB8_9LACO</name>
<gene>
    <name evidence="2" type="ORF">IV68_GL000257</name>
</gene>
<keyword evidence="1" id="KW-1133">Transmembrane helix</keyword>
<dbReference type="AlphaFoldDB" id="A0A0R2FYB8"/>
<feature type="transmembrane region" description="Helical" evidence="1">
    <location>
        <begin position="37"/>
        <end position="56"/>
    </location>
</feature>
<feature type="transmembrane region" description="Helical" evidence="1">
    <location>
        <begin position="6"/>
        <end position="25"/>
    </location>
</feature>
<dbReference type="STRING" id="1123500.GCA_000420365_00246"/>
<sequence>MRIGSWITLFTIIGTALTIYSLVTIKPKHQTATTKQRLITLMGILLVVFALGMAVGSEFS</sequence>
<keyword evidence="1" id="KW-0812">Transmembrane</keyword>
<keyword evidence="3" id="KW-1185">Reference proteome</keyword>
<dbReference type="InParanoid" id="A0A0R2FYB8"/>
<dbReference type="Proteomes" id="UP000051296">
    <property type="component" value="Unassembled WGS sequence"/>
</dbReference>
<reference evidence="2 3" key="1">
    <citation type="journal article" date="2015" name="Genome Announc.">
        <title>Expanding the biotechnology potential of lactobacilli through comparative genomics of 213 strains and associated genera.</title>
        <authorList>
            <person name="Sun Z."/>
            <person name="Harris H.M."/>
            <person name="McCann A."/>
            <person name="Guo C."/>
            <person name="Argimon S."/>
            <person name="Zhang W."/>
            <person name="Yang X."/>
            <person name="Jeffery I.B."/>
            <person name="Cooney J.C."/>
            <person name="Kagawa T.F."/>
            <person name="Liu W."/>
            <person name="Song Y."/>
            <person name="Salvetti E."/>
            <person name="Wrobel A."/>
            <person name="Rasinkangas P."/>
            <person name="Parkhill J."/>
            <person name="Rea M.C."/>
            <person name="O'Sullivan O."/>
            <person name="Ritari J."/>
            <person name="Douillard F.P."/>
            <person name="Paul Ross R."/>
            <person name="Yang R."/>
            <person name="Briner A.E."/>
            <person name="Felis G.E."/>
            <person name="de Vos W.M."/>
            <person name="Barrangou R."/>
            <person name="Klaenhammer T.R."/>
            <person name="Caufield P.W."/>
            <person name="Cui Y."/>
            <person name="Zhang H."/>
            <person name="O'Toole P.W."/>
        </authorList>
    </citation>
    <scope>NUCLEOTIDE SEQUENCE [LARGE SCALE GENOMIC DNA]</scope>
    <source>
        <strain evidence="2 3">DSM 20190</strain>
    </source>
</reference>
<proteinExistence type="predicted"/>
<evidence type="ECO:0000313" key="2">
    <source>
        <dbReference type="EMBL" id="KRN33455.1"/>
    </source>
</evidence>
<dbReference type="PATRIC" id="fig|1123500.6.peg.256"/>
<evidence type="ECO:0000256" key="1">
    <source>
        <dbReference type="SAM" id="Phobius"/>
    </source>
</evidence>
<keyword evidence="1" id="KW-0472">Membrane</keyword>
<dbReference type="EMBL" id="JQAX01000001">
    <property type="protein sequence ID" value="KRN33455.1"/>
    <property type="molecule type" value="Genomic_DNA"/>
</dbReference>
<comment type="caution">
    <text evidence="2">The sequence shown here is derived from an EMBL/GenBank/DDBJ whole genome shotgun (WGS) entry which is preliminary data.</text>
</comment>
<protein>
    <submittedName>
        <fullName evidence="2">Uncharacterized protein</fullName>
    </submittedName>
</protein>
<accession>A0A0R2FYB8</accession>
<organism evidence="2 3">
    <name type="scientific">Weissella halotolerans DSM 20190</name>
    <dbReference type="NCBI Taxonomy" id="1123500"/>
    <lineage>
        <taxon>Bacteria</taxon>
        <taxon>Bacillati</taxon>
        <taxon>Bacillota</taxon>
        <taxon>Bacilli</taxon>
        <taxon>Lactobacillales</taxon>
        <taxon>Lactobacillaceae</taxon>
        <taxon>Weissella</taxon>
    </lineage>
</organism>
<evidence type="ECO:0000313" key="3">
    <source>
        <dbReference type="Proteomes" id="UP000051296"/>
    </source>
</evidence>